<dbReference type="InterPro" id="IPR005184">
    <property type="entry name" value="DUF306_Meta_HslJ"/>
</dbReference>
<gene>
    <name evidence="3" type="ORF">KDB89_03855</name>
</gene>
<feature type="chain" id="PRO_5046798774" evidence="1">
    <location>
        <begin position="29"/>
        <end position="120"/>
    </location>
</feature>
<keyword evidence="1" id="KW-0732">Signal</keyword>
<evidence type="ECO:0000256" key="1">
    <source>
        <dbReference type="SAM" id="SignalP"/>
    </source>
</evidence>
<reference evidence="3 4" key="1">
    <citation type="submission" date="2021-07" db="EMBL/GenBank/DDBJ databases">
        <title>complete genome sequencing of Tessaracoccus sp.J1M15.</title>
        <authorList>
            <person name="Bae J.-W."/>
            <person name="Kim D.-y."/>
        </authorList>
    </citation>
    <scope>NUCLEOTIDE SEQUENCE [LARGE SCALE GENOMIC DNA]</scope>
    <source>
        <strain evidence="3 4">J1M15</strain>
    </source>
</reference>
<feature type="domain" description="DUF306" evidence="2">
    <location>
        <begin position="40"/>
        <end position="109"/>
    </location>
</feature>
<dbReference type="RefSeq" id="WP_219083549.1">
    <property type="nucleotide sequence ID" value="NZ_CP079216.1"/>
</dbReference>
<proteinExistence type="predicted"/>
<evidence type="ECO:0000313" key="3">
    <source>
        <dbReference type="EMBL" id="QXT63621.1"/>
    </source>
</evidence>
<evidence type="ECO:0000259" key="2">
    <source>
        <dbReference type="Pfam" id="PF03724"/>
    </source>
</evidence>
<dbReference type="Pfam" id="PF03724">
    <property type="entry name" value="META"/>
    <property type="match status" value="1"/>
</dbReference>
<name>A0ABX8SJS1_9ACTN</name>
<evidence type="ECO:0000313" key="4">
    <source>
        <dbReference type="Proteomes" id="UP000824504"/>
    </source>
</evidence>
<keyword evidence="4" id="KW-1185">Reference proteome</keyword>
<organism evidence="3 4">
    <name type="scientific">Tessaracoccus palaemonis</name>
    <dbReference type="NCBI Taxonomy" id="2829499"/>
    <lineage>
        <taxon>Bacteria</taxon>
        <taxon>Bacillati</taxon>
        <taxon>Actinomycetota</taxon>
        <taxon>Actinomycetes</taxon>
        <taxon>Propionibacteriales</taxon>
        <taxon>Propionibacteriaceae</taxon>
        <taxon>Tessaracoccus</taxon>
    </lineage>
</organism>
<dbReference type="Proteomes" id="UP000824504">
    <property type="component" value="Chromosome"/>
</dbReference>
<feature type="signal peptide" evidence="1">
    <location>
        <begin position="1"/>
        <end position="28"/>
    </location>
</feature>
<protein>
    <submittedName>
        <fullName evidence="3">META domain-containing protein</fullName>
    </submittedName>
</protein>
<sequence>MSGTTAAGAAFAAAMAIALLFSCAAGSAAEGTWGEGSDGTPQLELAGNGTLTGTDGCNRLTGTWSEDKQTVTFGEVAATQMYCEDVDTWLSTMSTATVDDATMTVFDSSGTEIGTLAKAG</sequence>
<dbReference type="EMBL" id="CP079216">
    <property type="protein sequence ID" value="QXT63621.1"/>
    <property type="molecule type" value="Genomic_DNA"/>
</dbReference>
<accession>A0ABX8SJS1</accession>